<protein>
    <recommendedName>
        <fullName evidence="3">Rab3 GTPase-activating protein catalytic subunit</fullName>
    </recommendedName>
</protein>
<evidence type="ECO:0000313" key="7">
    <source>
        <dbReference type="Proteomes" id="UP000005239"/>
    </source>
</evidence>
<dbReference type="EnsemblMetazoa" id="PPA03432.1">
    <property type="protein sequence ID" value="PPA03432.1"/>
    <property type="gene ID" value="WBGene00092986"/>
</dbReference>
<dbReference type="GO" id="GO:2000786">
    <property type="term" value="P:positive regulation of autophagosome assembly"/>
    <property type="evidence" value="ECO:0000318"/>
    <property type="project" value="GO_Central"/>
</dbReference>
<organism evidence="6 7">
    <name type="scientific">Pristionchus pacificus</name>
    <name type="common">Parasitic nematode worm</name>
    <dbReference type="NCBI Taxonomy" id="54126"/>
    <lineage>
        <taxon>Eukaryota</taxon>
        <taxon>Metazoa</taxon>
        <taxon>Ecdysozoa</taxon>
        <taxon>Nematoda</taxon>
        <taxon>Chromadorea</taxon>
        <taxon>Rhabditida</taxon>
        <taxon>Rhabditina</taxon>
        <taxon>Diplogasteromorpha</taxon>
        <taxon>Diplogasteroidea</taxon>
        <taxon>Neodiplogasteridae</taxon>
        <taxon>Pristionchus</taxon>
    </lineage>
</organism>
<reference evidence="7" key="1">
    <citation type="journal article" date="2008" name="Nat. Genet.">
        <title>The Pristionchus pacificus genome provides a unique perspective on nematode lifestyle and parasitism.</title>
        <authorList>
            <person name="Dieterich C."/>
            <person name="Clifton S.W."/>
            <person name="Schuster L.N."/>
            <person name="Chinwalla A."/>
            <person name="Delehaunty K."/>
            <person name="Dinkelacker I."/>
            <person name="Fulton L."/>
            <person name="Fulton R."/>
            <person name="Godfrey J."/>
            <person name="Minx P."/>
            <person name="Mitreva M."/>
            <person name="Roeseler W."/>
            <person name="Tian H."/>
            <person name="Witte H."/>
            <person name="Yang S.P."/>
            <person name="Wilson R.K."/>
            <person name="Sommer R.J."/>
        </authorList>
    </citation>
    <scope>NUCLEOTIDE SEQUENCE [LARGE SCALE GENOMIC DNA]</scope>
    <source>
        <strain evidence="7">PS312</strain>
    </source>
</reference>
<dbReference type="AlphaFoldDB" id="A0A2A6CU97"/>
<dbReference type="Pfam" id="PF13890">
    <property type="entry name" value="Rab3-GTPase_cat"/>
    <property type="match status" value="1"/>
</dbReference>
<evidence type="ECO:0000313" key="6">
    <source>
        <dbReference type="EnsemblMetazoa" id="PPA03432.1"/>
    </source>
</evidence>
<dbReference type="PANTHER" id="PTHR21422:SF9">
    <property type="entry name" value="RAB3 GTPASE-ACTIVATING PROTEIN CATALYTIC SUBUNIT"/>
    <property type="match status" value="1"/>
</dbReference>
<dbReference type="InterPro" id="IPR026147">
    <property type="entry name" value="Rab3GAP1_conserved"/>
</dbReference>
<dbReference type="Proteomes" id="UP000005239">
    <property type="component" value="Unassembled WGS sequence"/>
</dbReference>
<evidence type="ECO:0000256" key="2">
    <source>
        <dbReference type="ARBA" id="ARBA00008856"/>
    </source>
</evidence>
<gene>
    <name evidence="6" type="primary">WBGene00092986</name>
</gene>
<comment type="subcellular location">
    <subcellularLocation>
        <location evidence="1">Cytoplasm</location>
    </subcellularLocation>
</comment>
<evidence type="ECO:0000256" key="3">
    <source>
        <dbReference type="ARBA" id="ARBA00015817"/>
    </source>
</evidence>
<evidence type="ECO:0000256" key="5">
    <source>
        <dbReference type="ARBA" id="ARBA00022490"/>
    </source>
</evidence>
<accession>A0A8R1U3S5</accession>
<evidence type="ECO:0000256" key="1">
    <source>
        <dbReference type="ARBA" id="ARBA00004496"/>
    </source>
</evidence>
<keyword evidence="4" id="KW-0343">GTPase activation</keyword>
<reference evidence="6" key="2">
    <citation type="submission" date="2022-06" db="UniProtKB">
        <authorList>
            <consortium name="EnsemblMetazoa"/>
        </authorList>
    </citation>
    <scope>IDENTIFICATION</scope>
    <source>
        <strain evidence="6">PS312</strain>
    </source>
</reference>
<dbReference type="GO" id="GO:0005737">
    <property type="term" value="C:cytoplasm"/>
    <property type="evidence" value="ECO:0007669"/>
    <property type="project" value="UniProtKB-SubCell"/>
</dbReference>
<sequence>MKLNSSGNRCLSTIQPPFRLDGESILHFQCGMAEIEPNDDDVFEIDDFTVVSPLETLVSAVEVAIHDMNLEGSRANYDVTKLPRDWELSMAERRVTYESNTFLVRWYRPNAEIVEEPKEKKDEEDEYEVKSEEEEVTNLNHYSSAAHQISSPTLDFCTKNNLCAMYGVLEFLVLQGEHSTNDRIATIEQKDFVMSAVRIALNNTNCELPFFVLCGAPERELYFGSAESRTQTMSFLPTHLHQISPRHTNLTGLIGLMKEKVRSQASVVDLEEVRASVRFEYQIVEPDRPKKSFAGDEKKLIKDCRDCRHALEMTLICLWKYLPETRVHENESFSNLEPADSSHWEITANFHPRHQPFSHILKTTLAHCLNESSPLAKELFVLPPPSPSDEVNPIKETTKMMDHMSLNKEDWSNLLGAEVLSEVSDDDRRYPSWATSSALLPQSTNDPNLAKCLEDLRHIKSAPPRSIVTRLAVQISHVIDDEADMALKWISFVRLLRQHWENNKELPGGNKVFGTHLWSIPSRHRRHFCPFIMDVDKARELPCLHLALSFDDRAGDRVLSSVAAPSLGTCIFNQKLEMLQCCIKARLQRMACYENHVNVFAEEFFDAEENLEEAKASNDMDRTPAGREKRMGEATLHLRPDVPLYVPNTQMPCPMTEDMVQAHAEHISSLREGSERTEAQLGLLRSDMQAFKAANPGCDLIDFIRWHSPKDFDEETGELSDRMRITDNAWERCWREATPLPAIHQQPHFNEATVAEGILSVFEHATVAQIADWILPILFHQTALQLINEDGQVIVEAEGASMCSLVSRATRDGSQPAKQSYYQALHHIRKYERLAHFHSHLWKTFWRQQFLKKNKEEDVIRQLVKDIMKESDTERASDAMFRTGIRLRGGASHFLGEIIGGDFQGQNGLIRKNQTPMRKSYVLYWNAPVPSASSRIQPQRIFANIEYENHRICSATTNDAVFM</sequence>
<proteinExistence type="inferred from homology"/>
<name>A0A2A6CU97_PRIPA</name>
<dbReference type="GO" id="GO:0005096">
    <property type="term" value="F:GTPase activator activity"/>
    <property type="evidence" value="ECO:0000318"/>
    <property type="project" value="GO_Central"/>
</dbReference>
<keyword evidence="7" id="KW-1185">Reference proteome</keyword>
<comment type="similarity">
    <text evidence="2">Belongs to the Rab3-GAP catalytic subunit family.</text>
</comment>
<keyword evidence="5" id="KW-0963">Cytoplasm</keyword>
<dbReference type="InterPro" id="IPR045700">
    <property type="entry name" value="Rab3GAP1"/>
</dbReference>
<evidence type="ECO:0000256" key="4">
    <source>
        <dbReference type="ARBA" id="ARBA00022468"/>
    </source>
</evidence>
<dbReference type="PANTHER" id="PTHR21422">
    <property type="entry name" value="RAB3 GTPASE-ACTIVATING PROTEIN CATALYTIC SUBUNIT"/>
    <property type="match status" value="1"/>
</dbReference>
<dbReference type="OrthoDB" id="17346at2759"/>
<accession>A0A2A6CU97</accession>